<accession>A0ABW0IC30</accession>
<evidence type="ECO:0000313" key="2">
    <source>
        <dbReference type="EMBL" id="MFC5410090.1"/>
    </source>
</evidence>
<organism evidence="2 3">
    <name type="scientific">Larkinella bovis</name>
    <dbReference type="NCBI Taxonomy" id="683041"/>
    <lineage>
        <taxon>Bacteria</taxon>
        <taxon>Pseudomonadati</taxon>
        <taxon>Bacteroidota</taxon>
        <taxon>Cytophagia</taxon>
        <taxon>Cytophagales</taxon>
        <taxon>Spirosomataceae</taxon>
        <taxon>Larkinella</taxon>
    </lineage>
</organism>
<dbReference type="InterPro" id="IPR036249">
    <property type="entry name" value="Thioredoxin-like_sf"/>
</dbReference>
<feature type="chain" id="PRO_5045535292" evidence="1">
    <location>
        <begin position="29"/>
        <end position="561"/>
    </location>
</feature>
<protein>
    <submittedName>
        <fullName evidence="2">TlpA family protein disulfide reductase</fullName>
    </submittedName>
</protein>
<dbReference type="Proteomes" id="UP001596106">
    <property type="component" value="Unassembled WGS sequence"/>
</dbReference>
<reference evidence="3" key="1">
    <citation type="journal article" date="2019" name="Int. J. Syst. Evol. Microbiol.">
        <title>The Global Catalogue of Microorganisms (GCM) 10K type strain sequencing project: providing services to taxonomists for standard genome sequencing and annotation.</title>
        <authorList>
            <consortium name="The Broad Institute Genomics Platform"/>
            <consortium name="The Broad Institute Genome Sequencing Center for Infectious Disease"/>
            <person name="Wu L."/>
            <person name="Ma J."/>
        </authorList>
    </citation>
    <scope>NUCLEOTIDE SEQUENCE [LARGE SCALE GENOMIC DNA]</scope>
    <source>
        <strain evidence="3">CCUG 55250</strain>
    </source>
</reference>
<keyword evidence="3" id="KW-1185">Reference proteome</keyword>
<evidence type="ECO:0000256" key="1">
    <source>
        <dbReference type="SAM" id="SignalP"/>
    </source>
</evidence>
<dbReference type="EMBL" id="JBHSMA010000003">
    <property type="protein sequence ID" value="MFC5410090.1"/>
    <property type="molecule type" value="Genomic_DNA"/>
</dbReference>
<dbReference type="Gene3D" id="3.40.30.10">
    <property type="entry name" value="Glutaredoxin"/>
    <property type="match status" value="1"/>
</dbReference>
<keyword evidence="1" id="KW-0732">Signal</keyword>
<sequence>MPTLRCVTMPVFCLLLILFCGQQPEAFGQSKADSVTVQGRIKNLTVQLYRQSPNVTISRNNILQASREMARPAPLEPDGSFRVTLPLVYPYEELYFNFGQISTAFLASAGTVEIALDADSLFLSEAPFRFSGTNGQVNNQLTRYKAFEFKNKPKIDNRVLSRRLYGRSAEDSRKILTNEFMATYEKYRQTHEVLPLLDQYLRSTVQYEVAVFLYDKALAEQDTRLESNVSSEKLRPADDLFLTVQRATAMERFSTYAGSRVTELSLTGSGRGIPVATFARLVDRYVSDLSETERARIDELKTGRAGANRDMPMLQRILQRHEDKLTKLLTYETTMAQYRKTVDSTGLDYLKAQFLAMNLSSIELKNQELLYQHIQPQVGDNHYQLSLEELYRLEVKDSATVREVAAKFGDQSLNEPVEVLPEVTLLRASQYGKELVDQIRKQAQGRLVYLLAWSTDVEPSRQEALAARALQERVGSRDVLFAYVCGNETSLVHWREWVAKNKPKGLHVYVESDQLGSLLGQLRTEFVPAAGLVGRDGKFVKRNAPLPSKLDDVLKLLRENL</sequence>
<proteinExistence type="predicted"/>
<name>A0ABW0IC30_9BACT</name>
<comment type="caution">
    <text evidence="2">The sequence shown here is derived from an EMBL/GenBank/DDBJ whole genome shotgun (WGS) entry which is preliminary data.</text>
</comment>
<feature type="signal peptide" evidence="1">
    <location>
        <begin position="1"/>
        <end position="28"/>
    </location>
</feature>
<gene>
    <name evidence="2" type="ORF">ACFPMF_12270</name>
</gene>
<dbReference type="SUPFAM" id="SSF52833">
    <property type="entry name" value="Thioredoxin-like"/>
    <property type="match status" value="1"/>
</dbReference>
<evidence type="ECO:0000313" key="3">
    <source>
        <dbReference type="Proteomes" id="UP001596106"/>
    </source>
</evidence>
<dbReference type="RefSeq" id="WP_379845092.1">
    <property type="nucleotide sequence ID" value="NZ_JBHSMA010000003.1"/>
</dbReference>